<evidence type="ECO:0000256" key="2">
    <source>
        <dbReference type="ARBA" id="ARBA00022475"/>
    </source>
</evidence>
<proteinExistence type="predicted"/>
<feature type="transmembrane region" description="Helical" evidence="6">
    <location>
        <begin position="292"/>
        <end position="313"/>
    </location>
</feature>
<evidence type="ECO:0000256" key="5">
    <source>
        <dbReference type="ARBA" id="ARBA00023136"/>
    </source>
</evidence>
<dbReference type="PANTHER" id="PTHR47089">
    <property type="entry name" value="ABC TRANSPORTER, PERMEASE PROTEIN"/>
    <property type="match status" value="1"/>
</dbReference>
<feature type="transmembrane region" description="Helical" evidence="6">
    <location>
        <begin position="94"/>
        <end position="111"/>
    </location>
</feature>
<comment type="subcellular location">
    <subcellularLocation>
        <location evidence="1">Cell membrane</location>
        <topology evidence="1">Multi-pass membrane protein</topology>
    </subcellularLocation>
</comment>
<protein>
    <submittedName>
        <fullName evidence="7">ABC transporter permease</fullName>
    </submittedName>
</protein>
<gene>
    <name evidence="7" type="ORF">WMO66_10325</name>
</gene>
<evidence type="ECO:0000256" key="6">
    <source>
        <dbReference type="SAM" id="Phobius"/>
    </source>
</evidence>
<feature type="transmembrane region" description="Helical" evidence="6">
    <location>
        <begin position="117"/>
        <end position="135"/>
    </location>
</feature>
<reference evidence="7 8" key="1">
    <citation type="submission" date="2024-03" db="EMBL/GenBank/DDBJ databases">
        <title>Human intestinal bacterial collection.</title>
        <authorList>
            <person name="Pauvert C."/>
            <person name="Hitch T.C.A."/>
            <person name="Clavel T."/>
        </authorList>
    </citation>
    <scope>NUCLEOTIDE SEQUENCE [LARGE SCALE GENOMIC DNA]</scope>
    <source>
        <strain evidence="7 8">CLA-AA-H192</strain>
    </source>
</reference>
<dbReference type="RefSeq" id="WP_349136372.1">
    <property type="nucleotide sequence ID" value="NZ_JBBMFF010000241.1"/>
</dbReference>
<organism evidence="7 8">
    <name type="scientific">Faecousia intestinalis</name>
    <dbReference type="NCBI Taxonomy" id="3133167"/>
    <lineage>
        <taxon>Bacteria</taxon>
        <taxon>Bacillati</taxon>
        <taxon>Bacillota</taxon>
        <taxon>Clostridia</taxon>
        <taxon>Eubacteriales</taxon>
        <taxon>Oscillospiraceae</taxon>
        <taxon>Faecousia</taxon>
    </lineage>
</organism>
<feature type="transmembrane region" description="Helical" evidence="6">
    <location>
        <begin position="147"/>
        <end position="166"/>
    </location>
</feature>
<dbReference type="InterPro" id="IPR001851">
    <property type="entry name" value="ABC_transp_permease"/>
</dbReference>
<feature type="transmembrane region" description="Helical" evidence="6">
    <location>
        <begin position="325"/>
        <end position="350"/>
    </location>
</feature>
<dbReference type="EMBL" id="JBBMFF010000241">
    <property type="protein sequence ID" value="MEQ2511634.1"/>
    <property type="molecule type" value="Genomic_DNA"/>
</dbReference>
<keyword evidence="8" id="KW-1185">Reference proteome</keyword>
<evidence type="ECO:0000313" key="7">
    <source>
        <dbReference type="EMBL" id="MEQ2511634.1"/>
    </source>
</evidence>
<keyword evidence="4 6" id="KW-1133">Transmembrane helix</keyword>
<feature type="transmembrane region" description="Helical" evidence="6">
    <location>
        <begin position="252"/>
        <end position="272"/>
    </location>
</feature>
<dbReference type="CDD" id="cd06580">
    <property type="entry name" value="TM_PBP1_transp_TpRbsC_like"/>
    <property type="match status" value="1"/>
</dbReference>
<dbReference type="PANTHER" id="PTHR47089:SF1">
    <property type="entry name" value="GUANOSINE ABC TRANSPORTER PERMEASE PROTEIN NUPP"/>
    <property type="match status" value="1"/>
</dbReference>
<dbReference type="Proteomes" id="UP001491552">
    <property type="component" value="Unassembled WGS sequence"/>
</dbReference>
<keyword evidence="2" id="KW-1003">Cell membrane</keyword>
<evidence type="ECO:0000256" key="3">
    <source>
        <dbReference type="ARBA" id="ARBA00022692"/>
    </source>
</evidence>
<comment type="caution">
    <text evidence="7">The sequence shown here is derived from an EMBL/GenBank/DDBJ whole genome shotgun (WGS) entry which is preliminary data.</text>
</comment>
<keyword evidence="3 6" id="KW-0812">Transmembrane</keyword>
<name>A0ABV1G8Z8_9FIRM</name>
<feature type="transmembrane region" description="Helical" evidence="6">
    <location>
        <begin position="65"/>
        <end position="87"/>
    </location>
</feature>
<accession>A0ABV1G8Z8</accession>
<feature type="transmembrane region" description="Helical" evidence="6">
    <location>
        <begin position="204"/>
        <end position="222"/>
    </location>
</feature>
<evidence type="ECO:0000256" key="4">
    <source>
        <dbReference type="ARBA" id="ARBA00022989"/>
    </source>
</evidence>
<feature type="transmembrane region" description="Helical" evidence="6">
    <location>
        <begin position="12"/>
        <end position="37"/>
    </location>
</feature>
<evidence type="ECO:0000256" key="1">
    <source>
        <dbReference type="ARBA" id="ARBA00004651"/>
    </source>
</evidence>
<keyword evidence="5 6" id="KW-0472">Membrane</keyword>
<evidence type="ECO:0000313" key="8">
    <source>
        <dbReference type="Proteomes" id="UP001491552"/>
    </source>
</evidence>
<sequence length="381" mass="40828">MKKRKSLLRSDSFQTLLTSLLCIILGVAIGYVVLLIINPAGAWKSMSALLKNFFHYPAGKLRMKYFGQTLVRTAPLLMCALSILFAYKVGMFNIGAAGQYVAGACVGLYAAIAWQLPWYLCLLLAIAAGAFLGAISGALRTYCNVNVVISGIMLNWIALYLTNLILTTVKHPNSPYTKSLTAANPSALIPSLGLSKLFAGEKTVTIAIPLAILMAVLVWVILNKTKFGYELKATGFNFNAAKYCGMKENRNVILTMVIAGGLAGMGAGLYYLTGIEDWETTISSVPGMGFNGIAVAFLGGLSPFGSILASFFIQHITTGGGNVDLTVYSPQISSLISSLIIFLCAFSGFLKERLQASLRKGDERRAARAKLAEEQKGGAQK</sequence>
<dbReference type="Pfam" id="PF02653">
    <property type="entry name" value="BPD_transp_2"/>
    <property type="match status" value="1"/>
</dbReference>